<evidence type="ECO:0000256" key="3">
    <source>
        <dbReference type="ARBA" id="ARBA00023125"/>
    </source>
</evidence>
<comment type="similarity">
    <text evidence="1">Belongs to the LysR transcriptional regulatory family.</text>
</comment>
<evidence type="ECO:0000259" key="5">
    <source>
        <dbReference type="PROSITE" id="PS50931"/>
    </source>
</evidence>
<dbReference type="SUPFAM" id="SSF53850">
    <property type="entry name" value="Periplasmic binding protein-like II"/>
    <property type="match status" value="1"/>
</dbReference>
<evidence type="ECO:0000256" key="4">
    <source>
        <dbReference type="ARBA" id="ARBA00023163"/>
    </source>
</evidence>
<dbReference type="PROSITE" id="PS50931">
    <property type="entry name" value="HTH_LYSR"/>
    <property type="match status" value="1"/>
</dbReference>
<dbReference type="InterPro" id="IPR000847">
    <property type="entry name" value="LysR_HTH_N"/>
</dbReference>
<keyword evidence="4" id="KW-0804">Transcription</keyword>
<dbReference type="Gene3D" id="3.40.190.10">
    <property type="entry name" value="Periplasmic binding protein-like II"/>
    <property type="match status" value="2"/>
</dbReference>
<dbReference type="GO" id="GO:0032993">
    <property type="term" value="C:protein-DNA complex"/>
    <property type="evidence" value="ECO:0007669"/>
    <property type="project" value="TreeGrafter"/>
</dbReference>
<sequence>MANIELRALQYFVAVAEELNFGRAADRLQIAQPPLSRQIQKLEKDLGVDLLDRLNRRTQLTAAGQTLLQEARLILRQVEQGIAATQRAGRGETGRFVVGFEGSFSYDIMPRAIKVFQEQYPTVELIVQEMTTGEQEQALLARQIDLGFVVLPIDDSDLSIETVWREKLVLVLPESHPMATQPEIKVTDLSNESIIAGPHEKGCGLFIHILRIFAEAGFSPKIVQITHEIQMLLGFVAAGLGISLLPATNQFFQRPGVIYRQLPLSSPDVELAIAWKSDNSSPILQHFIAQVRGICRQNNG</sequence>
<dbReference type="PANTHER" id="PTHR30346">
    <property type="entry name" value="TRANSCRIPTIONAL DUAL REGULATOR HCAR-RELATED"/>
    <property type="match status" value="1"/>
</dbReference>
<keyword evidence="3" id="KW-0238">DNA-binding</keyword>
<dbReference type="EMBL" id="DSRU01000259">
    <property type="protein sequence ID" value="HFM99621.1"/>
    <property type="molecule type" value="Genomic_DNA"/>
</dbReference>
<gene>
    <name evidence="6" type="ORF">ENR64_18050</name>
</gene>
<reference evidence="6" key="1">
    <citation type="journal article" date="2020" name="mSystems">
        <title>Genome- and Community-Level Interaction Insights into Carbon Utilization and Element Cycling Functions of Hydrothermarchaeota in Hydrothermal Sediment.</title>
        <authorList>
            <person name="Zhou Z."/>
            <person name="Liu Y."/>
            <person name="Xu W."/>
            <person name="Pan J."/>
            <person name="Luo Z.H."/>
            <person name="Li M."/>
        </authorList>
    </citation>
    <scope>NUCLEOTIDE SEQUENCE [LARGE SCALE GENOMIC DNA]</scope>
    <source>
        <strain evidence="6">SpSt-418</strain>
    </source>
</reference>
<dbReference type="PRINTS" id="PR00039">
    <property type="entry name" value="HTHLYSR"/>
</dbReference>
<proteinExistence type="inferred from homology"/>
<evidence type="ECO:0000256" key="1">
    <source>
        <dbReference type="ARBA" id="ARBA00009437"/>
    </source>
</evidence>
<dbReference type="SUPFAM" id="SSF46785">
    <property type="entry name" value="Winged helix' DNA-binding domain"/>
    <property type="match status" value="1"/>
</dbReference>
<dbReference type="Gene3D" id="1.10.10.10">
    <property type="entry name" value="Winged helix-like DNA-binding domain superfamily/Winged helix DNA-binding domain"/>
    <property type="match status" value="1"/>
</dbReference>
<accession>A0A7C3PRT3</accession>
<organism evidence="6">
    <name type="scientific">Oscillatoriales cyanobacterium SpSt-418</name>
    <dbReference type="NCBI Taxonomy" id="2282169"/>
    <lineage>
        <taxon>Bacteria</taxon>
        <taxon>Bacillati</taxon>
        <taxon>Cyanobacteriota</taxon>
        <taxon>Cyanophyceae</taxon>
        <taxon>Oscillatoriophycideae</taxon>
        <taxon>Oscillatoriales</taxon>
    </lineage>
</organism>
<evidence type="ECO:0000256" key="2">
    <source>
        <dbReference type="ARBA" id="ARBA00023015"/>
    </source>
</evidence>
<dbReference type="GO" id="GO:0003700">
    <property type="term" value="F:DNA-binding transcription factor activity"/>
    <property type="evidence" value="ECO:0007669"/>
    <property type="project" value="InterPro"/>
</dbReference>
<dbReference type="InterPro" id="IPR005119">
    <property type="entry name" value="LysR_subst-bd"/>
</dbReference>
<comment type="caution">
    <text evidence="6">The sequence shown here is derived from an EMBL/GenBank/DDBJ whole genome shotgun (WGS) entry which is preliminary data.</text>
</comment>
<dbReference type="PANTHER" id="PTHR30346:SF0">
    <property type="entry name" value="HCA OPERON TRANSCRIPTIONAL ACTIVATOR HCAR"/>
    <property type="match status" value="1"/>
</dbReference>
<dbReference type="CDD" id="cd08414">
    <property type="entry name" value="PBP2_LTTR_aromatics_like"/>
    <property type="match status" value="1"/>
</dbReference>
<dbReference type="InterPro" id="IPR036390">
    <property type="entry name" value="WH_DNA-bd_sf"/>
</dbReference>
<dbReference type="GO" id="GO:0003677">
    <property type="term" value="F:DNA binding"/>
    <property type="evidence" value="ECO:0007669"/>
    <property type="project" value="UniProtKB-KW"/>
</dbReference>
<evidence type="ECO:0000313" key="6">
    <source>
        <dbReference type="EMBL" id="HFM99621.1"/>
    </source>
</evidence>
<dbReference type="AlphaFoldDB" id="A0A7C3PRT3"/>
<dbReference type="Pfam" id="PF03466">
    <property type="entry name" value="LysR_substrate"/>
    <property type="match status" value="1"/>
</dbReference>
<keyword evidence="2" id="KW-0805">Transcription regulation</keyword>
<dbReference type="InterPro" id="IPR036388">
    <property type="entry name" value="WH-like_DNA-bd_sf"/>
</dbReference>
<dbReference type="FunFam" id="1.10.10.10:FF:000001">
    <property type="entry name" value="LysR family transcriptional regulator"/>
    <property type="match status" value="1"/>
</dbReference>
<protein>
    <submittedName>
        <fullName evidence="6">LysR family transcriptional regulator</fullName>
    </submittedName>
</protein>
<name>A0A7C3PRT3_9CYAN</name>
<feature type="domain" description="HTH lysR-type" evidence="5">
    <location>
        <begin position="4"/>
        <end position="61"/>
    </location>
</feature>
<dbReference type="Pfam" id="PF00126">
    <property type="entry name" value="HTH_1"/>
    <property type="match status" value="1"/>
</dbReference>